<dbReference type="PANTHER" id="PTHR34039:SF1">
    <property type="entry name" value="UPF0102 PROTEIN YRAN"/>
    <property type="match status" value="1"/>
</dbReference>
<evidence type="ECO:0000313" key="4">
    <source>
        <dbReference type="Proteomes" id="UP000002985"/>
    </source>
</evidence>
<evidence type="ECO:0000313" key="3">
    <source>
        <dbReference type="EMBL" id="GAB61029.1"/>
    </source>
</evidence>
<gene>
    <name evidence="3" type="ORF">KSU1_B0172</name>
</gene>
<dbReference type="NCBIfam" id="NF009154">
    <property type="entry name" value="PRK12497.3-3"/>
    <property type="match status" value="1"/>
</dbReference>
<dbReference type="OrthoDB" id="9802516at2"/>
<protein>
    <recommendedName>
        <fullName evidence="2">UPF0102 protein KSU1_B0172</fullName>
    </recommendedName>
</protein>
<organism evidence="3 4">
    <name type="scientific">Candidatus Jettenia caeni</name>
    <dbReference type="NCBI Taxonomy" id="247490"/>
    <lineage>
        <taxon>Bacteria</taxon>
        <taxon>Pseudomonadati</taxon>
        <taxon>Planctomycetota</taxon>
        <taxon>Candidatus Brocadiia</taxon>
        <taxon>Candidatus Brocadiales</taxon>
        <taxon>Candidatus Brocadiaceae</taxon>
        <taxon>Candidatus Jettenia</taxon>
    </lineage>
</organism>
<comment type="caution">
    <text evidence="3">The sequence shown here is derived from an EMBL/GenBank/DDBJ whole genome shotgun (WGS) entry which is preliminary data.</text>
</comment>
<dbReference type="EMBL" id="BAFH01000002">
    <property type="protein sequence ID" value="GAB61029.1"/>
    <property type="molecule type" value="Genomic_DNA"/>
</dbReference>
<dbReference type="NCBIfam" id="TIGR00252">
    <property type="entry name" value="YraN family protein"/>
    <property type="match status" value="1"/>
</dbReference>
<keyword evidence="4" id="KW-1185">Reference proteome</keyword>
<evidence type="ECO:0000256" key="2">
    <source>
        <dbReference type="HAMAP-Rule" id="MF_00048"/>
    </source>
</evidence>
<reference evidence="3 4" key="1">
    <citation type="journal article" date="2012" name="FEBS Lett.">
        <title>Anammox organism KSU-1 expresses a NirK-type copper-containing nitrite reductase instead of a NirS-type with cytochrome cd1.</title>
        <authorList>
            <person name="Hira D."/>
            <person name="Toh H."/>
            <person name="Migita C.T."/>
            <person name="Okubo H."/>
            <person name="Nishiyama T."/>
            <person name="Hattori M."/>
            <person name="Furukawa K."/>
            <person name="Fujii T."/>
        </authorList>
    </citation>
    <scope>NUCLEOTIDE SEQUENCE [LARGE SCALE GENOMIC DNA]</scope>
</reference>
<dbReference type="Proteomes" id="UP000002985">
    <property type="component" value="Unassembled WGS sequence"/>
</dbReference>
<dbReference type="NCBIfam" id="NF009150">
    <property type="entry name" value="PRK12497.1-3"/>
    <property type="match status" value="1"/>
</dbReference>
<dbReference type="InterPro" id="IPR011335">
    <property type="entry name" value="Restrct_endonuc-II-like"/>
</dbReference>
<dbReference type="HAMAP" id="MF_00048">
    <property type="entry name" value="UPF0102"/>
    <property type="match status" value="1"/>
</dbReference>
<dbReference type="GO" id="GO:0003676">
    <property type="term" value="F:nucleic acid binding"/>
    <property type="evidence" value="ECO:0007669"/>
    <property type="project" value="InterPro"/>
</dbReference>
<dbReference type="CDD" id="cd20736">
    <property type="entry name" value="PoNe_Nuclease"/>
    <property type="match status" value="1"/>
</dbReference>
<dbReference type="Pfam" id="PF02021">
    <property type="entry name" value="UPF0102"/>
    <property type="match status" value="1"/>
</dbReference>
<accession>I3IH34</accession>
<dbReference type="Gene3D" id="3.40.1350.10">
    <property type="match status" value="1"/>
</dbReference>
<dbReference type="eggNOG" id="COG0792">
    <property type="taxonomic scope" value="Bacteria"/>
</dbReference>
<sequence>MGNPYKYLNPWIKIFIRTLQLLSVKYITSNIYLFKDKIQKLPHAQAVGTQGEHKAVKFLKKNGYKILQRNYRWKGGEIDIICYDRGTIVFVEVKTRHSDTYGPPELSVTEAKKRQILKVARHYITEKRIEGIDLRFDVVSISHTPIQKYPAITLFKNAFTKNDLTAARI</sequence>
<proteinExistence type="inferred from homology"/>
<dbReference type="AlphaFoldDB" id="I3IH34"/>
<dbReference type="STRING" id="247490.KSU1_B0172"/>
<dbReference type="PANTHER" id="PTHR34039">
    <property type="entry name" value="UPF0102 PROTEIN YRAN"/>
    <property type="match status" value="1"/>
</dbReference>
<dbReference type="SUPFAM" id="SSF52980">
    <property type="entry name" value="Restriction endonuclease-like"/>
    <property type="match status" value="1"/>
</dbReference>
<comment type="similarity">
    <text evidence="1 2">Belongs to the UPF0102 family.</text>
</comment>
<name>I3IH34_9BACT</name>
<evidence type="ECO:0000256" key="1">
    <source>
        <dbReference type="ARBA" id="ARBA00006738"/>
    </source>
</evidence>
<dbReference type="InterPro" id="IPR011856">
    <property type="entry name" value="tRNA_endonuc-like_dom_sf"/>
</dbReference>
<dbReference type="InterPro" id="IPR003509">
    <property type="entry name" value="UPF0102_YraN-like"/>
</dbReference>